<reference evidence="7 8" key="1">
    <citation type="submission" date="2020-02" db="EMBL/GenBank/DDBJ databases">
        <title>Nitrogenibacter mangrovi gen. nov., sp. nov. isolated from mangrove sediment, a denitrifying betaproteobacterium.</title>
        <authorList>
            <person name="Liao H."/>
            <person name="Tian Y."/>
        </authorList>
    </citation>
    <scope>NUCLEOTIDE SEQUENCE [LARGE SCALE GENOMIC DNA]</scope>
    <source>
        <strain evidence="7 8">M9-3-2</strain>
    </source>
</reference>
<evidence type="ECO:0000313" key="8">
    <source>
        <dbReference type="Proteomes" id="UP000501991"/>
    </source>
</evidence>
<dbReference type="SUPFAM" id="SSF103481">
    <property type="entry name" value="Multidrug resistance efflux transporter EmrE"/>
    <property type="match status" value="2"/>
</dbReference>
<dbReference type="KEGG" id="azq:G3580_14145"/>
<feature type="transmembrane region" description="Helical" evidence="5">
    <location>
        <begin position="64"/>
        <end position="84"/>
    </location>
</feature>
<dbReference type="Gene3D" id="1.10.3730.20">
    <property type="match status" value="1"/>
</dbReference>
<feature type="domain" description="EamA" evidence="6">
    <location>
        <begin position="141"/>
        <end position="274"/>
    </location>
</feature>
<evidence type="ECO:0000256" key="4">
    <source>
        <dbReference type="ARBA" id="ARBA00023136"/>
    </source>
</evidence>
<proteinExistence type="predicted"/>
<feature type="transmembrane region" description="Helical" evidence="5">
    <location>
        <begin position="202"/>
        <end position="219"/>
    </location>
</feature>
<dbReference type="RefSeq" id="WP_173766540.1">
    <property type="nucleotide sequence ID" value="NZ_CP048836.1"/>
</dbReference>
<evidence type="ECO:0000256" key="1">
    <source>
        <dbReference type="ARBA" id="ARBA00004141"/>
    </source>
</evidence>
<feature type="transmembrane region" description="Helical" evidence="5">
    <location>
        <begin position="140"/>
        <end position="160"/>
    </location>
</feature>
<dbReference type="InterPro" id="IPR000620">
    <property type="entry name" value="EamA_dom"/>
</dbReference>
<dbReference type="Proteomes" id="UP000501991">
    <property type="component" value="Chromosome"/>
</dbReference>
<keyword evidence="4 5" id="KW-0472">Membrane</keyword>
<evidence type="ECO:0000256" key="5">
    <source>
        <dbReference type="SAM" id="Phobius"/>
    </source>
</evidence>
<name>A0A6C1B5E3_9RHOO</name>
<dbReference type="PANTHER" id="PTHR22911:SF6">
    <property type="entry name" value="SOLUTE CARRIER FAMILY 35 MEMBER G1"/>
    <property type="match status" value="1"/>
</dbReference>
<evidence type="ECO:0000256" key="3">
    <source>
        <dbReference type="ARBA" id="ARBA00022989"/>
    </source>
</evidence>
<comment type="subcellular location">
    <subcellularLocation>
        <location evidence="1">Membrane</location>
        <topology evidence="1">Multi-pass membrane protein</topology>
    </subcellularLocation>
</comment>
<dbReference type="InterPro" id="IPR037185">
    <property type="entry name" value="EmrE-like"/>
</dbReference>
<feature type="transmembrane region" description="Helical" evidence="5">
    <location>
        <begin position="172"/>
        <end position="190"/>
    </location>
</feature>
<gene>
    <name evidence="7" type="ORF">G3580_14145</name>
</gene>
<feature type="transmembrane region" description="Helical" evidence="5">
    <location>
        <begin position="257"/>
        <end position="276"/>
    </location>
</feature>
<dbReference type="GO" id="GO:0016020">
    <property type="term" value="C:membrane"/>
    <property type="evidence" value="ECO:0007669"/>
    <property type="project" value="UniProtKB-SubCell"/>
</dbReference>
<dbReference type="Pfam" id="PF00892">
    <property type="entry name" value="EamA"/>
    <property type="match status" value="2"/>
</dbReference>
<evidence type="ECO:0000259" key="6">
    <source>
        <dbReference type="Pfam" id="PF00892"/>
    </source>
</evidence>
<keyword evidence="3 5" id="KW-1133">Transmembrane helix</keyword>
<protein>
    <submittedName>
        <fullName evidence="7">DMT family transporter</fullName>
    </submittedName>
</protein>
<feature type="transmembrane region" description="Helical" evidence="5">
    <location>
        <begin position="33"/>
        <end position="52"/>
    </location>
</feature>
<evidence type="ECO:0000313" key="7">
    <source>
        <dbReference type="EMBL" id="QID18663.1"/>
    </source>
</evidence>
<feature type="transmembrane region" description="Helical" evidence="5">
    <location>
        <begin position="90"/>
        <end position="108"/>
    </location>
</feature>
<accession>A0A6C1B5E3</accession>
<feature type="transmembrane region" description="Helical" evidence="5">
    <location>
        <begin position="231"/>
        <end position="251"/>
    </location>
</feature>
<dbReference type="AlphaFoldDB" id="A0A6C1B5E3"/>
<sequence length="287" mass="30582">MSALWMILASFFFASMGVCVKLGAGHFSTAELTFYRGAIGVLVMSLLMWHRGTPLRTPHWRRQITRALAGTLSLACYFFAIGSLPLATAVTLNYTSPLFVALLLAFWYREPLPRTAVGALLVGFAGVVVLLRPTLASDQWIGALAGLGTGVIASLAYLHVRELGRMGEPETRTVLWFSSVTALTMLPVVLAGDGFTLPDGRGAGILAGVGLFGAAAQLAMTRAYRYGPTIVAANLAYATVVFASLFGIWLWDEALSSSGVIGMLLIAASGILVSRARQRAPSPRRTD</sequence>
<dbReference type="PANTHER" id="PTHR22911">
    <property type="entry name" value="ACYL-MALONYL CONDENSING ENZYME-RELATED"/>
    <property type="match status" value="1"/>
</dbReference>
<dbReference type="EMBL" id="CP048836">
    <property type="protein sequence ID" value="QID18663.1"/>
    <property type="molecule type" value="Genomic_DNA"/>
</dbReference>
<evidence type="ECO:0000256" key="2">
    <source>
        <dbReference type="ARBA" id="ARBA00022692"/>
    </source>
</evidence>
<keyword evidence="8" id="KW-1185">Reference proteome</keyword>
<feature type="transmembrane region" description="Helical" evidence="5">
    <location>
        <begin position="115"/>
        <end position="134"/>
    </location>
</feature>
<keyword evidence="2 5" id="KW-0812">Transmembrane</keyword>
<feature type="domain" description="EamA" evidence="6">
    <location>
        <begin position="3"/>
        <end position="131"/>
    </location>
</feature>
<organism evidence="7 8">
    <name type="scientific">Nitrogeniibacter mangrovi</name>
    <dbReference type="NCBI Taxonomy" id="2016596"/>
    <lineage>
        <taxon>Bacteria</taxon>
        <taxon>Pseudomonadati</taxon>
        <taxon>Pseudomonadota</taxon>
        <taxon>Betaproteobacteria</taxon>
        <taxon>Rhodocyclales</taxon>
        <taxon>Zoogloeaceae</taxon>
        <taxon>Nitrogeniibacter</taxon>
    </lineage>
</organism>